<organism evidence="1 2">
    <name type="scientific">Mycena pura</name>
    <dbReference type="NCBI Taxonomy" id="153505"/>
    <lineage>
        <taxon>Eukaryota</taxon>
        <taxon>Fungi</taxon>
        <taxon>Dikarya</taxon>
        <taxon>Basidiomycota</taxon>
        <taxon>Agaricomycotina</taxon>
        <taxon>Agaricomycetes</taxon>
        <taxon>Agaricomycetidae</taxon>
        <taxon>Agaricales</taxon>
        <taxon>Marasmiineae</taxon>
        <taxon>Mycenaceae</taxon>
        <taxon>Mycena</taxon>
    </lineage>
</organism>
<accession>A0AAD6YGZ1</accession>
<evidence type="ECO:0000313" key="1">
    <source>
        <dbReference type="EMBL" id="KAJ7209298.1"/>
    </source>
</evidence>
<sequence length="105" mass="10922">MSAVACEIEWGLTLGTASAPPQSPVACTGGKFTAKLVPFGAAKLRLGEDGGFPVYSGELLQLVVSHSGGQSYHVCSENCWNGNQDLSSARAALRETWNEGGGDSY</sequence>
<proteinExistence type="predicted"/>
<evidence type="ECO:0000313" key="2">
    <source>
        <dbReference type="Proteomes" id="UP001219525"/>
    </source>
</evidence>
<protein>
    <submittedName>
        <fullName evidence="1">Uncharacterized protein</fullName>
    </submittedName>
</protein>
<dbReference type="EMBL" id="JARJCW010000031">
    <property type="protein sequence ID" value="KAJ7209298.1"/>
    <property type="molecule type" value="Genomic_DNA"/>
</dbReference>
<gene>
    <name evidence="1" type="ORF">GGX14DRAFT_566484</name>
</gene>
<dbReference type="AlphaFoldDB" id="A0AAD6YGZ1"/>
<reference evidence="1" key="1">
    <citation type="submission" date="2023-03" db="EMBL/GenBank/DDBJ databases">
        <title>Massive genome expansion in bonnet fungi (Mycena s.s.) driven by repeated elements and novel gene families across ecological guilds.</title>
        <authorList>
            <consortium name="Lawrence Berkeley National Laboratory"/>
            <person name="Harder C.B."/>
            <person name="Miyauchi S."/>
            <person name="Viragh M."/>
            <person name="Kuo A."/>
            <person name="Thoen E."/>
            <person name="Andreopoulos B."/>
            <person name="Lu D."/>
            <person name="Skrede I."/>
            <person name="Drula E."/>
            <person name="Henrissat B."/>
            <person name="Morin E."/>
            <person name="Kohler A."/>
            <person name="Barry K."/>
            <person name="LaButti K."/>
            <person name="Morin E."/>
            <person name="Salamov A."/>
            <person name="Lipzen A."/>
            <person name="Mereny Z."/>
            <person name="Hegedus B."/>
            <person name="Baldrian P."/>
            <person name="Stursova M."/>
            <person name="Weitz H."/>
            <person name="Taylor A."/>
            <person name="Grigoriev I.V."/>
            <person name="Nagy L.G."/>
            <person name="Martin F."/>
            <person name="Kauserud H."/>
        </authorList>
    </citation>
    <scope>NUCLEOTIDE SEQUENCE</scope>
    <source>
        <strain evidence="1">9144</strain>
    </source>
</reference>
<comment type="caution">
    <text evidence="1">The sequence shown here is derived from an EMBL/GenBank/DDBJ whole genome shotgun (WGS) entry which is preliminary data.</text>
</comment>
<name>A0AAD6YGZ1_9AGAR</name>
<keyword evidence="2" id="KW-1185">Reference proteome</keyword>
<dbReference type="Proteomes" id="UP001219525">
    <property type="component" value="Unassembled WGS sequence"/>
</dbReference>